<reference evidence="4 5" key="1">
    <citation type="submission" date="2024-02" db="EMBL/GenBank/DDBJ databases">
        <title>A draft genome for the cacao thread blight pathogen Marasmius crinis-equi.</title>
        <authorList>
            <person name="Cohen S.P."/>
            <person name="Baruah I.K."/>
            <person name="Amoako-Attah I."/>
            <person name="Bukari Y."/>
            <person name="Meinhardt L.W."/>
            <person name="Bailey B.A."/>
        </authorList>
    </citation>
    <scope>NUCLEOTIDE SEQUENCE [LARGE SCALE GENOMIC DNA]</scope>
    <source>
        <strain evidence="4 5">GH-76</strain>
    </source>
</reference>
<evidence type="ECO:0000259" key="3">
    <source>
        <dbReference type="Pfam" id="PF10342"/>
    </source>
</evidence>
<organism evidence="4 5">
    <name type="scientific">Marasmius crinis-equi</name>
    <dbReference type="NCBI Taxonomy" id="585013"/>
    <lineage>
        <taxon>Eukaryota</taxon>
        <taxon>Fungi</taxon>
        <taxon>Dikarya</taxon>
        <taxon>Basidiomycota</taxon>
        <taxon>Agaricomycotina</taxon>
        <taxon>Agaricomycetes</taxon>
        <taxon>Agaricomycetidae</taxon>
        <taxon>Agaricales</taxon>
        <taxon>Marasmiineae</taxon>
        <taxon>Marasmiaceae</taxon>
        <taxon>Marasmius</taxon>
    </lineage>
</organism>
<dbReference type="Proteomes" id="UP001465976">
    <property type="component" value="Unassembled WGS sequence"/>
</dbReference>
<protein>
    <recommendedName>
        <fullName evidence="3">Yeast cell wall synthesis Kre9/Knh1-like N-terminal domain-containing protein</fullName>
    </recommendedName>
</protein>
<comment type="caution">
    <text evidence="4">The sequence shown here is derived from an EMBL/GenBank/DDBJ whole genome shotgun (WGS) entry which is preliminary data.</text>
</comment>
<feature type="domain" description="Yeast cell wall synthesis Kre9/Knh1-like N-terminal" evidence="3">
    <location>
        <begin position="193"/>
        <end position="274"/>
    </location>
</feature>
<proteinExistence type="predicted"/>
<evidence type="ECO:0000313" key="4">
    <source>
        <dbReference type="EMBL" id="KAL0581173.1"/>
    </source>
</evidence>
<evidence type="ECO:0000313" key="5">
    <source>
        <dbReference type="Proteomes" id="UP001465976"/>
    </source>
</evidence>
<evidence type="ECO:0000256" key="2">
    <source>
        <dbReference type="SAM" id="SignalP"/>
    </source>
</evidence>
<gene>
    <name evidence="4" type="ORF">V5O48_000863</name>
</gene>
<dbReference type="Pfam" id="PF10342">
    <property type="entry name" value="Kre9_KNH"/>
    <property type="match status" value="1"/>
</dbReference>
<dbReference type="PROSITE" id="PS51257">
    <property type="entry name" value="PROKAR_LIPOPROTEIN"/>
    <property type="match status" value="1"/>
</dbReference>
<name>A0ABR3G0D5_9AGAR</name>
<accession>A0ABR3G0D5</accession>
<feature type="chain" id="PRO_5046617336" description="Yeast cell wall synthesis Kre9/Knh1-like N-terminal domain-containing protein" evidence="2">
    <location>
        <begin position="32"/>
        <end position="284"/>
    </location>
</feature>
<evidence type="ECO:0000256" key="1">
    <source>
        <dbReference type="ARBA" id="ARBA00022729"/>
    </source>
</evidence>
<keyword evidence="1 2" id="KW-0732">Signal</keyword>
<dbReference type="EMBL" id="JBAHYK010000015">
    <property type="protein sequence ID" value="KAL0581173.1"/>
    <property type="molecule type" value="Genomic_DNA"/>
</dbReference>
<sequence length="284" mass="31406">MLFSRATTCYLNPLILFGCLLLGQRVVLVSALRVPGSPSKSFNTRQPKYGNIDIRDVYSPRITDPSEGTVWIAGLNATIKWDISNPPRNITNRAGEIVLGRFNGTDDNEHLDLVSVFFQENPLADDFDLLSGSVTIEVPDVEPGEDYFIFNVVALLSVFFSILRLVVASPIPESLSARGGLTVYRPKISEQSVGTQWERGQKHTISWDTSSIPKQNENDTGTLLLGFLEKDSENLDFDNPLADDFSLKKGSITFTVPRHLERKKGYIVALLGDSGNISKPFAIV</sequence>
<feature type="signal peptide" evidence="2">
    <location>
        <begin position="1"/>
        <end position="31"/>
    </location>
</feature>
<keyword evidence="5" id="KW-1185">Reference proteome</keyword>
<dbReference type="InterPro" id="IPR018466">
    <property type="entry name" value="Kre9/Knh1-like_N"/>
</dbReference>